<dbReference type="AlphaFoldDB" id="A0A540L0L0"/>
<organism evidence="1 2">
    <name type="scientific">Malus baccata</name>
    <name type="common">Siberian crab apple</name>
    <name type="synonym">Pyrus baccata</name>
    <dbReference type="NCBI Taxonomy" id="106549"/>
    <lineage>
        <taxon>Eukaryota</taxon>
        <taxon>Viridiplantae</taxon>
        <taxon>Streptophyta</taxon>
        <taxon>Embryophyta</taxon>
        <taxon>Tracheophyta</taxon>
        <taxon>Spermatophyta</taxon>
        <taxon>Magnoliopsida</taxon>
        <taxon>eudicotyledons</taxon>
        <taxon>Gunneridae</taxon>
        <taxon>Pentapetalae</taxon>
        <taxon>rosids</taxon>
        <taxon>fabids</taxon>
        <taxon>Rosales</taxon>
        <taxon>Rosaceae</taxon>
        <taxon>Amygdaloideae</taxon>
        <taxon>Maleae</taxon>
        <taxon>Malus</taxon>
    </lineage>
</organism>
<dbReference type="Proteomes" id="UP000315295">
    <property type="component" value="Unassembled WGS sequence"/>
</dbReference>
<dbReference type="EMBL" id="VIEB01000825">
    <property type="protein sequence ID" value="TQD80027.1"/>
    <property type="molecule type" value="Genomic_DNA"/>
</dbReference>
<keyword evidence="2" id="KW-1185">Reference proteome</keyword>
<evidence type="ECO:0000313" key="1">
    <source>
        <dbReference type="EMBL" id="TQD80027.1"/>
    </source>
</evidence>
<sequence>MASCSRSKELQRRRRWVRDSLTQVLYSGVVGGKAATKELGDYVHVGKVAGFDDCEVEVAVQVGHPLNHLFDHFQRSVYKPVISYTRFAGFTVGVNSDKSWVYGGLALLIGREGGSSLPIWNSGPSWGVSDF</sequence>
<reference evidence="1 2" key="1">
    <citation type="journal article" date="2019" name="G3 (Bethesda)">
        <title>Sequencing of a Wild Apple (Malus baccata) Genome Unravels the Differences Between Cultivated and Wild Apple Species Regarding Disease Resistance and Cold Tolerance.</title>
        <authorList>
            <person name="Chen X."/>
        </authorList>
    </citation>
    <scope>NUCLEOTIDE SEQUENCE [LARGE SCALE GENOMIC DNA]</scope>
    <source>
        <strain evidence="2">cv. Shandingzi</strain>
        <tissue evidence="1">Leaves</tissue>
    </source>
</reference>
<evidence type="ECO:0000313" key="2">
    <source>
        <dbReference type="Proteomes" id="UP000315295"/>
    </source>
</evidence>
<comment type="caution">
    <text evidence="1">The sequence shown here is derived from an EMBL/GenBank/DDBJ whole genome shotgun (WGS) entry which is preliminary data.</text>
</comment>
<accession>A0A540L0L0</accession>
<name>A0A540L0L0_MALBA</name>
<proteinExistence type="predicted"/>
<gene>
    <name evidence="1" type="ORF">C1H46_034400</name>
</gene>
<protein>
    <submittedName>
        <fullName evidence="1">Uncharacterized protein</fullName>
    </submittedName>
</protein>